<evidence type="ECO:0000313" key="2">
    <source>
        <dbReference type="EMBL" id="ACL04145.1"/>
    </source>
</evidence>
<organism evidence="2 3">
    <name type="scientific">Desulfatibacillum aliphaticivorans</name>
    <dbReference type="NCBI Taxonomy" id="218208"/>
    <lineage>
        <taxon>Bacteria</taxon>
        <taxon>Pseudomonadati</taxon>
        <taxon>Thermodesulfobacteriota</taxon>
        <taxon>Desulfobacteria</taxon>
        <taxon>Desulfobacterales</taxon>
        <taxon>Desulfatibacillaceae</taxon>
        <taxon>Desulfatibacillum</taxon>
    </lineage>
</organism>
<proteinExistence type="predicted"/>
<keyword evidence="2" id="KW-0808">Transferase</keyword>
<dbReference type="PANTHER" id="PTHR43591:SF24">
    <property type="entry name" value="2-METHOXY-6-POLYPRENYL-1,4-BENZOQUINOL METHYLASE, MITOCHONDRIAL"/>
    <property type="match status" value="1"/>
</dbReference>
<dbReference type="RefSeq" id="WP_015947219.1">
    <property type="nucleotide sequence ID" value="NC_011768.1"/>
</dbReference>
<dbReference type="InterPro" id="IPR013216">
    <property type="entry name" value="Methyltransf_11"/>
</dbReference>
<dbReference type="CDD" id="cd02440">
    <property type="entry name" value="AdoMet_MTases"/>
    <property type="match status" value="1"/>
</dbReference>
<name>B8FB59_DESAL</name>
<reference evidence="2 3" key="1">
    <citation type="journal article" date="2012" name="Environ. Microbiol.">
        <title>The genome sequence of Desulfatibacillum alkenivorans AK-01: a blueprint for anaerobic alkane oxidation.</title>
        <authorList>
            <person name="Callaghan A.V."/>
            <person name="Morris B.E."/>
            <person name="Pereira I.A."/>
            <person name="McInerney M.J."/>
            <person name="Austin R.N."/>
            <person name="Groves J.T."/>
            <person name="Kukor J.J."/>
            <person name="Suflita J.M."/>
            <person name="Young L.Y."/>
            <person name="Zylstra G.J."/>
            <person name="Wawrik B."/>
        </authorList>
    </citation>
    <scope>NUCLEOTIDE SEQUENCE [LARGE SCALE GENOMIC DNA]</scope>
    <source>
        <strain evidence="2 3">AK-01</strain>
    </source>
</reference>
<dbReference type="Gene3D" id="3.40.50.150">
    <property type="entry name" value="Vaccinia Virus protein VP39"/>
    <property type="match status" value="1"/>
</dbReference>
<gene>
    <name evidence="2" type="ordered locus">Dalk_2452</name>
</gene>
<protein>
    <submittedName>
        <fullName evidence="2">Methyltransferase type 11</fullName>
    </submittedName>
</protein>
<dbReference type="Proteomes" id="UP000000739">
    <property type="component" value="Chromosome"/>
</dbReference>
<keyword evidence="3" id="KW-1185">Reference proteome</keyword>
<dbReference type="HOGENOM" id="CLU_079357_0_0_7"/>
<dbReference type="EMBL" id="CP001322">
    <property type="protein sequence ID" value="ACL04145.1"/>
    <property type="molecule type" value="Genomic_DNA"/>
</dbReference>
<sequence>MLTVDFNRLNIEPGSRVLDLGCGPGRHSWEAYRSPDVDVVAADITYNIVAWALIMLRSMVDNRESGGGDAYGAAVDASRLPFADNSFDYVICSEVLEHIPDDQSAVAEMARVLKPEGTLVVSVPLYLPEKICWALADETYRQMAGGHVRIYKKKALEQIFGEAGLKCQARRRAHALHSPLWWLRCIAVRRGKPGLLSAGYDKFINWHVTKRPAPTVFAENLLAPVMAKSIVYYLKNEGKNDA</sequence>
<dbReference type="eggNOG" id="COG2226">
    <property type="taxonomic scope" value="Bacteria"/>
</dbReference>
<dbReference type="AlphaFoldDB" id="B8FB59"/>
<dbReference type="GO" id="GO:0032259">
    <property type="term" value="P:methylation"/>
    <property type="evidence" value="ECO:0007669"/>
    <property type="project" value="UniProtKB-KW"/>
</dbReference>
<dbReference type="GO" id="GO:0008757">
    <property type="term" value="F:S-adenosylmethionine-dependent methyltransferase activity"/>
    <property type="evidence" value="ECO:0007669"/>
    <property type="project" value="InterPro"/>
</dbReference>
<dbReference type="PANTHER" id="PTHR43591">
    <property type="entry name" value="METHYLTRANSFERASE"/>
    <property type="match status" value="1"/>
</dbReference>
<dbReference type="SUPFAM" id="SSF53335">
    <property type="entry name" value="S-adenosyl-L-methionine-dependent methyltransferases"/>
    <property type="match status" value="1"/>
</dbReference>
<keyword evidence="2" id="KW-0489">Methyltransferase</keyword>
<evidence type="ECO:0000259" key="1">
    <source>
        <dbReference type="Pfam" id="PF08241"/>
    </source>
</evidence>
<dbReference type="KEGG" id="dal:Dalk_2452"/>
<dbReference type="Pfam" id="PF08241">
    <property type="entry name" value="Methyltransf_11"/>
    <property type="match status" value="1"/>
</dbReference>
<dbReference type="InterPro" id="IPR029063">
    <property type="entry name" value="SAM-dependent_MTases_sf"/>
</dbReference>
<evidence type="ECO:0000313" key="3">
    <source>
        <dbReference type="Proteomes" id="UP000000739"/>
    </source>
</evidence>
<feature type="domain" description="Methyltransferase type 11" evidence="1">
    <location>
        <begin position="18"/>
        <end position="121"/>
    </location>
</feature>
<accession>B8FB59</accession>